<dbReference type="AlphaFoldDB" id="A0A1A9UPQ1"/>
<evidence type="ECO:0000313" key="2">
    <source>
        <dbReference type="Proteomes" id="UP000078200"/>
    </source>
</evidence>
<name>A0A1A9UPQ1_GLOAU</name>
<evidence type="ECO:0000313" key="1">
    <source>
        <dbReference type="EnsemblMetazoa" id="GAUT011388-PA"/>
    </source>
</evidence>
<organism evidence="1 2">
    <name type="scientific">Glossina austeni</name>
    <name type="common">Savannah tsetse fly</name>
    <dbReference type="NCBI Taxonomy" id="7395"/>
    <lineage>
        <taxon>Eukaryota</taxon>
        <taxon>Metazoa</taxon>
        <taxon>Ecdysozoa</taxon>
        <taxon>Arthropoda</taxon>
        <taxon>Hexapoda</taxon>
        <taxon>Insecta</taxon>
        <taxon>Pterygota</taxon>
        <taxon>Neoptera</taxon>
        <taxon>Endopterygota</taxon>
        <taxon>Diptera</taxon>
        <taxon>Brachycera</taxon>
        <taxon>Muscomorpha</taxon>
        <taxon>Hippoboscoidea</taxon>
        <taxon>Glossinidae</taxon>
        <taxon>Glossina</taxon>
    </lineage>
</organism>
<proteinExistence type="predicted"/>
<reference evidence="1" key="1">
    <citation type="submission" date="2020-05" db="UniProtKB">
        <authorList>
            <consortium name="EnsemblMetazoa"/>
        </authorList>
    </citation>
    <scope>IDENTIFICATION</scope>
    <source>
        <strain evidence="1">TTRI</strain>
    </source>
</reference>
<protein>
    <submittedName>
        <fullName evidence="1">Uncharacterized protein</fullName>
    </submittedName>
</protein>
<sequence length="199" mass="23198">MSNLKNTSTTVVAISIEAYANKVTSTTDRILKTLEPTIRSQSNSFIIIIDRRFQQRKIEPPSPEKIDHVAIKRARYSARTKLKQNYCDPYKMNKQLKRSLLSLKAWECKSLENYHYTQVHCKIEQKRKVRQGALCFETGIVIILGVLSRSFLRAIQYYNISGIFDNSSLSQLILDTPKYQMLLKFMFHFLECIKIVLLK</sequence>
<dbReference type="VEuPathDB" id="VectorBase:GAUT011388"/>
<accession>A0A1A9UPQ1</accession>
<keyword evidence="2" id="KW-1185">Reference proteome</keyword>
<dbReference type="EnsemblMetazoa" id="GAUT011388-RA">
    <property type="protein sequence ID" value="GAUT011388-PA"/>
    <property type="gene ID" value="GAUT011388"/>
</dbReference>
<dbReference type="Proteomes" id="UP000078200">
    <property type="component" value="Unassembled WGS sequence"/>
</dbReference>